<organism evidence="1">
    <name type="scientific">Brachypodium distachyon</name>
    <name type="common">Purple false brome</name>
    <name type="synonym">Trachynia distachya</name>
    <dbReference type="NCBI Taxonomy" id="15368"/>
    <lineage>
        <taxon>Eukaryota</taxon>
        <taxon>Viridiplantae</taxon>
        <taxon>Streptophyta</taxon>
        <taxon>Embryophyta</taxon>
        <taxon>Tracheophyta</taxon>
        <taxon>Spermatophyta</taxon>
        <taxon>Magnoliopsida</taxon>
        <taxon>Liliopsida</taxon>
        <taxon>Poales</taxon>
        <taxon>Poaceae</taxon>
        <taxon>BOP clade</taxon>
        <taxon>Pooideae</taxon>
        <taxon>Stipodae</taxon>
        <taxon>Brachypodieae</taxon>
        <taxon>Brachypodium</taxon>
    </lineage>
</organism>
<dbReference type="EMBL" id="CM000881">
    <property type="protein sequence ID" value="PNT73483.1"/>
    <property type="molecule type" value="Genomic_DNA"/>
</dbReference>
<protein>
    <submittedName>
        <fullName evidence="1 2">Uncharacterized protein</fullName>
    </submittedName>
</protein>
<proteinExistence type="predicted"/>
<sequence length="85" mass="9887">MDRQFAMHMQWIDRSEQAKVQRFRWTTDGRHWDAFMVVITPAWHGIGAIASLKGRGFRMAFPGRVRPDRTTPFVVCICVLIDPLV</sequence>
<reference evidence="1 2" key="1">
    <citation type="journal article" date="2010" name="Nature">
        <title>Genome sequencing and analysis of the model grass Brachypodium distachyon.</title>
        <authorList>
            <consortium name="International Brachypodium Initiative"/>
        </authorList>
    </citation>
    <scope>NUCLEOTIDE SEQUENCE [LARGE SCALE GENOMIC DNA]</scope>
    <source>
        <strain evidence="1 2">Bd21</strain>
    </source>
</reference>
<dbReference type="Proteomes" id="UP000008810">
    <property type="component" value="Chromosome 2"/>
</dbReference>
<reference evidence="1" key="2">
    <citation type="submission" date="2017-06" db="EMBL/GenBank/DDBJ databases">
        <title>WGS assembly of Brachypodium distachyon.</title>
        <authorList>
            <consortium name="The International Brachypodium Initiative"/>
            <person name="Lucas S."/>
            <person name="Harmon-Smith M."/>
            <person name="Lail K."/>
            <person name="Tice H."/>
            <person name="Grimwood J."/>
            <person name="Bruce D."/>
            <person name="Barry K."/>
            <person name="Shu S."/>
            <person name="Lindquist E."/>
            <person name="Wang M."/>
            <person name="Pitluck S."/>
            <person name="Vogel J.P."/>
            <person name="Garvin D.F."/>
            <person name="Mockler T.C."/>
            <person name="Schmutz J."/>
            <person name="Rokhsar D."/>
            <person name="Bevan M.W."/>
        </authorList>
    </citation>
    <scope>NUCLEOTIDE SEQUENCE</scope>
    <source>
        <strain evidence="1">Bd21</strain>
    </source>
</reference>
<accession>A0A2K2DGT0</accession>
<dbReference type="AlphaFoldDB" id="A0A2K2DGT0"/>
<evidence type="ECO:0000313" key="2">
    <source>
        <dbReference type="EnsemblPlants" id="PNT73483"/>
    </source>
</evidence>
<reference evidence="2" key="3">
    <citation type="submission" date="2018-08" db="UniProtKB">
        <authorList>
            <consortium name="EnsemblPlants"/>
        </authorList>
    </citation>
    <scope>IDENTIFICATION</scope>
    <source>
        <strain evidence="2">cv. Bd21</strain>
    </source>
</reference>
<evidence type="ECO:0000313" key="3">
    <source>
        <dbReference type="Proteomes" id="UP000008810"/>
    </source>
</evidence>
<dbReference type="EnsemblPlants" id="PNT73483">
    <property type="protein sequence ID" value="PNT73483"/>
    <property type="gene ID" value="BRADI_2g59086v3"/>
</dbReference>
<keyword evidence="3" id="KW-1185">Reference proteome</keyword>
<evidence type="ECO:0000313" key="1">
    <source>
        <dbReference type="EMBL" id="PNT73483.1"/>
    </source>
</evidence>
<dbReference type="InParanoid" id="A0A2K2DGT0"/>
<name>A0A2K2DGT0_BRADI</name>
<dbReference type="Gramene" id="PNT73483">
    <property type="protein sequence ID" value="PNT73483"/>
    <property type="gene ID" value="BRADI_2g59086v3"/>
</dbReference>
<gene>
    <name evidence="1" type="ORF">BRADI_2g59086v3</name>
</gene>